<dbReference type="Proteomes" id="UP000887578">
    <property type="component" value="Unplaced"/>
</dbReference>
<sequence length="101" mass="11561">MRHDKLQRTPEILQEFPERGLRLYGNRLPRCDPTLVKIIESCKLQTFAVGTIFKGSQRPFRIEKCIGPRTYRVKDVGTKAKFFLKLEAIGMPKAAPSLKVS</sequence>
<evidence type="ECO:0000313" key="1">
    <source>
        <dbReference type="Proteomes" id="UP000887578"/>
    </source>
</evidence>
<reference evidence="2" key="1">
    <citation type="submission" date="2022-11" db="UniProtKB">
        <authorList>
            <consortium name="WormBaseParasite"/>
        </authorList>
    </citation>
    <scope>IDENTIFICATION</scope>
</reference>
<organism evidence="1 2">
    <name type="scientific">Panagrolaimus davidi</name>
    <dbReference type="NCBI Taxonomy" id="227884"/>
    <lineage>
        <taxon>Eukaryota</taxon>
        <taxon>Metazoa</taxon>
        <taxon>Ecdysozoa</taxon>
        <taxon>Nematoda</taxon>
        <taxon>Chromadorea</taxon>
        <taxon>Rhabditida</taxon>
        <taxon>Tylenchina</taxon>
        <taxon>Panagrolaimomorpha</taxon>
        <taxon>Panagrolaimoidea</taxon>
        <taxon>Panagrolaimidae</taxon>
        <taxon>Panagrolaimus</taxon>
    </lineage>
</organism>
<dbReference type="WBParaSite" id="PDA_v2.g31553.t1">
    <property type="protein sequence ID" value="PDA_v2.g31553.t1"/>
    <property type="gene ID" value="PDA_v2.g31553"/>
</dbReference>
<name>A0A914QIS7_9BILA</name>
<proteinExistence type="predicted"/>
<dbReference type="AlphaFoldDB" id="A0A914QIS7"/>
<evidence type="ECO:0000313" key="2">
    <source>
        <dbReference type="WBParaSite" id="PDA_v2.g31553.t1"/>
    </source>
</evidence>
<accession>A0A914QIS7</accession>
<keyword evidence="1" id="KW-1185">Reference proteome</keyword>
<protein>
    <submittedName>
        <fullName evidence="2">Uncharacterized protein</fullName>
    </submittedName>
</protein>